<proteinExistence type="inferred from homology"/>
<evidence type="ECO:0000256" key="6">
    <source>
        <dbReference type="RuleBase" id="RU003915"/>
    </source>
</evidence>
<dbReference type="Proteomes" id="UP000178570">
    <property type="component" value="Unassembled WGS sequence"/>
</dbReference>
<dbReference type="PROSITE" id="PS50059">
    <property type="entry name" value="FKBP_PPIASE"/>
    <property type="match status" value="1"/>
</dbReference>
<dbReference type="GO" id="GO:0003755">
    <property type="term" value="F:peptidyl-prolyl cis-trans isomerase activity"/>
    <property type="evidence" value="ECO:0007669"/>
    <property type="project" value="UniProtKB-UniRule"/>
</dbReference>
<keyword evidence="4 5" id="KW-0413">Isomerase</keyword>
<dbReference type="InterPro" id="IPR001179">
    <property type="entry name" value="PPIase_FKBP_dom"/>
</dbReference>
<dbReference type="AlphaFoldDB" id="A0A1G1XK97"/>
<evidence type="ECO:0000259" key="7">
    <source>
        <dbReference type="PROSITE" id="PS50059"/>
    </source>
</evidence>
<evidence type="ECO:0000313" key="9">
    <source>
        <dbReference type="Proteomes" id="UP000178570"/>
    </source>
</evidence>
<evidence type="ECO:0000256" key="1">
    <source>
        <dbReference type="ARBA" id="ARBA00000971"/>
    </source>
</evidence>
<organism evidence="8 9">
    <name type="scientific">Candidatus Brennerbacteria bacterium RIFOXYD1_FULL_41_16</name>
    <dbReference type="NCBI Taxonomy" id="1797529"/>
    <lineage>
        <taxon>Bacteria</taxon>
        <taxon>Candidatus Brenneribacteriota</taxon>
    </lineage>
</organism>
<keyword evidence="3 5" id="KW-0697">Rotamase</keyword>
<dbReference type="SUPFAM" id="SSF54534">
    <property type="entry name" value="FKBP-like"/>
    <property type="match status" value="1"/>
</dbReference>
<evidence type="ECO:0000256" key="4">
    <source>
        <dbReference type="ARBA" id="ARBA00023235"/>
    </source>
</evidence>
<dbReference type="EMBL" id="MHHY01000009">
    <property type="protein sequence ID" value="OGY40382.1"/>
    <property type="molecule type" value="Genomic_DNA"/>
</dbReference>
<dbReference type="Gene3D" id="3.10.50.40">
    <property type="match status" value="1"/>
</dbReference>
<protein>
    <recommendedName>
        <fullName evidence="6">Peptidyl-prolyl cis-trans isomerase</fullName>
        <ecNumber evidence="6">5.2.1.8</ecNumber>
    </recommendedName>
</protein>
<evidence type="ECO:0000313" key="8">
    <source>
        <dbReference type="EMBL" id="OGY40382.1"/>
    </source>
</evidence>
<name>A0A1G1XK97_9BACT</name>
<evidence type="ECO:0000256" key="3">
    <source>
        <dbReference type="ARBA" id="ARBA00023110"/>
    </source>
</evidence>
<sequence length="109" mass="11924">MNNNLKIEDLKIGDGLEAQNGKIVTVNYVGKLLDGKKFDSSYDRNQPFSFTLGAGQVIQGWEQGILSMKIGGERKLTIPPEMAYGESGVPNVIPPNATLIFEVELLDVK</sequence>
<dbReference type="PANTHER" id="PTHR43811">
    <property type="entry name" value="FKBP-TYPE PEPTIDYL-PROLYL CIS-TRANS ISOMERASE FKPA"/>
    <property type="match status" value="1"/>
</dbReference>
<dbReference type="PANTHER" id="PTHR43811:SF19">
    <property type="entry name" value="39 KDA FK506-BINDING NUCLEAR PROTEIN"/>
    <property type="match status" value="1"/>
</dbReference>
<gene>
    <name evidence="8" type="ORF">A2570_03605</name>
</gene>
<dbReference type="Pfam" id="PF00254">
    <property type="entry name" value="FKBP_C"/>
    <property type="match status" value="1"/>
</dbReference>
<feature type="domain" description="PPIase FKBP-type" evidence="7">
    <location>
        <begin position="21"/>
        <end position="109"/>
    </location>
</feature>
<reference evidence="8 9" key="1">
    <citation type="journal article" date="2016" name="Nat. Commun.">
        <title>Thousands of microbial genomes shed light on interconnected biogeochemical processes in an aquifer system.</title>
        <authorList>
            <person name="Anantharaman K."/>
            <person name="Brown C.T."/>
            <person name="Hug L.A."/>
            <person name="Sharon I."/>
            <person name="Castelle C.J."/>
            <person name="Probst A.J."/>
            <person name="Thomas B.C."/>
            <person name="Singh A."/>
            <person name="Wilkins M.J."/>
            <person name="Karaoz U."/>
            <person name="Brodie E.L."/>
            <person name="Williams K.H."/>
            <person name="Hubbard S.S."/>
            <person name="Banfield J.F."/>
        </authorList>
    </citation>
    <scope>NUCLEOTIDE SEQUENCE [LARGE SCALE GENOMIC DNA]</scope>
</reference>
<dbReference type="FunFam" id="3.10.50.40:FF:000006">
    <property type="entry name" value="Peptidyl-prolyl cis-trans isomerase"/>
    <property type="match status" value="1"/>
</dbReference>
<dbReference type="EC" id="5.2.1.8" evidence="6"/>
<evidence type="ECO:0000256" key="2">
    <source>
        <dbReference type="ARBA" id="ARBA00006577"/>
    </source>
</evidence>
<evidence type="ECO:0000256" key="5">
    <source>
        <dbReference type="PROSITE-ProRule" id="PRU00277"/>
    </source>
</evidence>
<comment type="catalytic activity">
    <reaction evidence="1 5 6">
        <text>[protein]-peptidylproline (omega=180) = [protein]-peptidylproline (omega=0)</text>
        <dbReference type="Rhea" id="RHEA:16237"/>
        <dbReference type="Rhea" id="RHEA-COMP:10747"/>
        <dbReference type="Rhea" id="RHEA-COMP:10748"/>
        <dbReference type="ChEBI" id="CHEBI:83833"/>
        <dbReference type="ChEBI" id="CHEBI:83834"/>
        <dbReference type="EC" id="5.2.1.8"/>
    </reaction>
</comment>
<dbReference type="InterPro" id="IPR046357">
    <property type="entry name" value="PPIase_dom_sf"/>
</dbReference>
<accession>A0A1G1XK97</accession>
<dbReference type="STRING" id="1797529.A2570_03605"/>
<comment type="similarity">
    <text evidence="2 6">Belongs to the FKBP-type PPIase family.</text>
</comment>
<comment type="caution">
    <text evidence="8">The sequence shown here is derived from an EMBL/GenBank/DDBJ whole genome shotgun (WGS) entry which is preliminary data.</text>
</comment>